<feature type="domain" description="Trs120/TRAPPC9 first Ig-like" evidence="6">
    <location>
        <begin position="774"/>
        <end position="968"/>
    </location>
</feature>
<dbReference type="Pfam" id="PF26251">
    <property type="entry name" value="TPR_TRAPPC9-Trs120"/>
    <property type="match status" value="1"/>
</dbReference>
<dbReference type="InterPro" id="IPR013935">
    <property type="entry name" value="Trs120_TRAPPC9"/>
</dbReference>
<evidence type="ECO:0000313" key="10">
    <source>
        <dbReference type="Proteomes" id="UP000297299"/>
    </source>
</evidence>
<keyword evidence="10" id="KW-1185">Reference proteome</keyword>
<dbReference type="InterPro" id="IPR058567">
    <property type="entry name" value="Ig_TRAPPC9_Trs120_3rd"/>
</dbReference>
<dbReference type="OrthoDB" id="27962at2759"/>
<keyword evidence="2" id="KW-0333">Golgi apparatus</keyword>
<feature type="domain" description="Trs120/TRAPPC9 fourth Ig-like" evidence="8">
    <location>
        <begin position="1289"/>
        <end position="1438"/>
    </location>
</feature>
<reference evidence="9 10" key="1">
    <citation type="submission" date="2017-11" db="EMBL/GenBank/DDBJ databases">
        <title>Comparative genomics of Botrytis spp.</title>
        <authorList>
            <person name="Valero-Jimenez C.A."/>
            <person name="Tapia P."/>
            <person name="Veloso J."/>
            <person name="Silva-Moreno E."/>
            <person name="Staats M."/>
            <person name="Valdes J.H."/>
            <person name="Van Kan J.A.L."/>
        </authorList>
    </citation>
    <scope>NUCLEOTIDE SEQUENCE [LARGE SCALE GENOMIC DNA]</scope>
    <source>
        <strain evidence="9 10">MUCL2830</strain>
    </source>
</reference>
<feature type="region of interest" description="Disordered" evidence="3">
    <location>
        <begin position="1438"/>
        <end position="1469"/>
    </location>
</feature>
<dbReference type="STRING" id="38488.A0A4Y8DEU9"/>
<dbReference type="PANTHER" id="PTHR21512:SF5">
    <property type="entry name" value="TRAFFICKING PROTEIN PARTICLE COMPLEX SUBUNIT 9"/>
    <property type="match status" value="1"/>
</dbReference>
<comment type="subcellular location">
    <subcellularLocation>
        <location evidence="1">Golgi apparatus</location>
    </subcellularLocation>
</comment>
<evidence type="ECO:0000259" key="8">
    <source>
        <dbReference type="Pfam" id="PF26283"/>
    </source>
</evidence>
<dbReference type="Pfam" id="PF08626">
    <property type="entry name" value="TRAPPC9-Trs120"/>
    <property type="match status" value="1"/>
</dbReference>
<dbReference type="EMBL" id="PHWZ01000020">
    <property type="protein sequence ID" value="TEY84174.1"/>
    <property type="molecule type" value="Genomic_DNA"/>
</dbReference>
<evidence type="ECO:0000256" key="2">
    <source>
        <dbReference type="ARBA" id="ARBA00023034"/>
    </source>
</evidence>
<dbReference type="PANTHER" id="PTHR21512">
    <property type="entry name" value="TRAFFICKING PROTEIN PARTICLE COMPLEX SUBUNIT 9"/>
    <property type="match status" value="1"/>
</dbReference>
<feature type="compositionally biased region" description="Basic and acidic residues" evidence="3">
    <location>
        <begin position="1448"/>
        <end position="1469"/>
    </location>
</feature>
<dbReference type="Proteomes" id="UP000297299">
    <property type="component" value="Unassembled WGS sequence"/>
</dbReference>
<sequence>MLDQLSPVAPARVRVVLLPIGQIKRERFLSFVERLQPQNVVRLGDISPDGRPNRNMFSPLAFPLGMIVYDLTTHFPPSTHLALSPFELYREPLVIIALADGAELEHTSYKGVSRKSPNGTGVSRLDQNVRNLYQDLEDLRDRYPKALVHQVLLFDHVHEKSATALPEGLVAIPPAADCGLTTMKTVMCDISALLLAEMTTLARSLQALTTIESPGQSGNRPYNGGSWGGGSPDGSSKRNSQFSVPQQDSRSSSPASTVDRANYRMSMPVIRAGTSDSGTSSPLGRSGSPATGLRSDSPPTFDNIIGDTGLMSKNLPSRLGTPSSTKIRDSSRDRVSIIGFGSGSTSERSRNKGKSRVGIVIGSMYMCAGRWSDALRELVESAAIAKANLDHLWHAKALDNILVSMLMLAWTGLDFQIPQICYVSADKAPSLTSALEPRSPTSNRLVSLQNLAVLLPELLDRILNLYTRAANNNGEAMPQHPFSETVIRYAKLSSAMHIGGGQLNNEVLQLVVLGTPFQKAPNLATPRLNIQPTRGEILKTILRAFPVYSSSENIVVVDRIIILSGIASVLGSMGYNRKKAMVVRELVSVLIPALVQARLRGAAEMGVHPAAGLAALSANGNTNGAGALELGEGDMENGVDSFLSLLGQTYGVVACRATAEEAFDDSDEATILRILDNSSIRSFGSQALKMEVLRSCINLSEALPDFQGVLKFTADLLRTAGSGVAPGPRSEDASPNMSREEQIRLMTNITRTLGAARNLGVHELSAEYWDEFLVRGVELEPLPQSRTPIPHTRGELPDGENIATAREINPFIYNPFLRPLNASIVDHIMVAGEGAVFKVTLQNPYEFDVEIESIKLDADGAGFESATQKTVIGPYRTQILTILGTPKGPGSLKITGCIIKVRGCRERRFPIFSDSWSPQGDVKIKSIGVAKIFGQKARPTSFGSTSSSGVPWGVIPPLPTTVGLNVIDKQPIVAIKSTSLSQSALMVLEGERQRFSITLENLSKETPVDLLLFSFKDSTQAPLQTAMSNREASPAELYEYELILARKQALRYIPNPDQKPYIEPGGRATFELEILGKPGLTSATVHVDYAHLGIPQSEVENGFHTRQVSLPLTITVNASIELARMDVMPFTGNLPLSLWSKIDGTVGAEDFTPQDHCLLILDLRNAWPSSIHVSIDIEKGGKIEEEVVPGNTSRIMFPIPRIYLENPTASIPALDPSRQRQFVVSAGRISADSERATREAFWYREEILKILQGTWETRSGVRRKGNIELRGLRLSQRVIDVIRIEDISIDILINDEPGPKHDIHTDAFSSITVRISNRSSNPIHPLLRLQPSIRNHSLTQTLDLSKKFVWNGVLQQTLPQILGNEHIEFNIGMTPLCRGEFELSASVEEVRLVETPKEEVAVKEGGRARADTKNLMDAMLGAKERRIWHSREPCLLVVKDEDEDSEDEERRDADDQDNNDDKVESAEDD</sequence>
<dbReference type="InterPro" id="IPR058568">
    <property type="entry name" value="Ig_TRAPPC9_Trs120_4th"/>
</dbReference>
<dbReference type="Pfam" id="PF26282">
    <property type="entry name" value="Ig_TRAPPC9-Trs120_3rd"/>
    <property type="match status" value="1"/>
</dbReference>
<evidence type="ECO:0000313" key="9">
    <source>
        <dbReference type="EMBL" id="TEY84174.1"/>
    </source>
</evidence>
<comment type="caution">
    <text evidence="9">The sequence shown here is derived from an EMBL/GenBank/DDBJ whole genome shotgun (WGS) entry which is preliminary data.</text>
</comment>
<evidence type="ECO:0000259" key="5">
    <source>
        <dbReference type="Pfam" id="PF26251"/>
    </source>
</evidence>
<dbReference type="Pfam" id="PF26283">
    <property type="entry name" value="Ig_TRAPPC9-Trs120_4th"/>
    <property type="match status" value="1"/>
</dbReference>
<feature type="region of interest" description="Disordered" evidence="3">
    <location>
        <begin position="212"/>
        <end position="329"/>
    </location>
</feature>
<dbReference type="Pfam" id="PF26254">
    <property type="entry name" value="Ig_TRAPPC9-Trs120_1st"/>
    <property type="match status" value="1"/>
</dbReference>
<feature type="compositionally biased region" description="Polar residues" evidence="3">
    <location>
        <begin position="237"/>
        <end position="256"/>
    </location>
</feature>
<evidence type="ECO:0000256" key="1">
    <source>
        <dbReference type="ARBA" id="ARBA00004555"/>
    </source>
</evidence>
<evidence type="ECO:0000259" key="4">
    <source>
        <dbReference type="Pfam" id="PF08626"/>
    </source>
</evidence>
<proteinExistence type="predicted"/>
<feature type="domain" description="Trs120/TRAPPC9 TPR region" evidence="5">
    <location>
        <begin position="451"/>
        <end position="760"/>
    </location>
</feature>
<feature type="domain" description="Trs120/TRAPPC9 third Ig-like" evidence="7">
    <location>
        <begin position="1120"/>
        <end position="1283"/>
    </location>
</feature>
<dbReference type="Pfam" id="PF26280">
    <property type="entry name" value="Ig_TRAPPC9-Trs120_2nd"/>
    <property type="match status" value="1"/>
</dbReference>
<accession>A0A4Y8DEU9</accession>
<feature type="domain" description="Trs120/TRAPPC9 N-terminal" evidence="4">
    <location>
        <begin position="5"/>
        <end position="421"/>
    </location>
</feature>
<dbReference type="InterPro" id="IPR058564">
    <property type="entry name" value="TPR_TRAPPC9_Trs120"/>
</dbReference>
<protein>
    <recommendedName>
        <fullName evidence="11">Hypercellular protein HypA</fullName>
    </recommendedName>
</protein>
<evidence type="ECO:0000259" key="6">
    <source>
        <dbReference type="Pfam" id="PF26254"/>
    </source>
</evidence>
<dbReference type="InterPro" id="IPR058563">
    <property type="entry name" value="Trs120_TRAPPC9_N"/>
</dbReference>
<feature type="compositionally biased region" description="Polar residues" evidence="3">
    <location>
        <begin position="274"/>
        <end position="283"/>
    </location>
</feature>
<organism evidence="9 10">
    <name type="scientific">Botryotinia calthae</name>
    <dbReference type="NCBI Taxonomy" id="38488"/>
    <lineage>
        <taxon>Eukaryota</taxon>
        <taxon>Fungi</taxon>
        <taxon>Dikarya</taxon>
        <taxon>Ascomycota</taxon>
        <taxon>Pezizomycotina</taxon>
        <taxon>Leotiomycetes</taxon>
        <taxon>Helotiales</taxon>
        <taxon>Sclerotiniaceae</taxon>
        <taxon>Botryotinia</taxon>
    </lineage>
</organism>
<dbReference type="GO" id="GO:0005802">
    <property type="term" value="C:trans-Golgi network"/>
    <property type="evidence" value="ECO:0007669"/>
    <property type="project" value="TreeGrafter"/>
</dbReference>
<evidence type="ECO:0000256" key="3">
    <source>
        <dbReference type="SAM" id="MobiDB-lite"/>
    </source>
</evidence>
<evidence type="ECO:0000259" key="7">
    <source>
        <dbReference type="Pfam" id="PF26282"/>
    </source>
</evidence>
<dbReference type="InterPro" id="IPR058565">
    <property type="entry name" value="Ig_TRAPPC9_Trs120_1st"/>
</dbReference>
<gene>
    <name evidence="9" type="ORF">BOTCAL_0020g00510</name>
</gene>
<name>A0A4Y8DEU9_9HELO</name>
<evidence type="ECO:0008006" key="11">
    <source>
        <dbReference type="Google" id="ProtNLM"/>
    </source>
</evidence>